<keyword evidence="7" id="KW-0503">Monooxygenase</keyword>
<dbReference type="AlphaFoldDB" id="A0A642UEN1"/>
<dbReference type="Proteomes" id="UP000449547">
    <property type="component" value="Unassembled WGS sequence"/>
</dbReference>
<dbReference type="PANTHER" id="PTHR24287:SF1">
    <property type="entry name" value="P450, PUTATIVE (EUROFUNG)-RELATED"/>
    <property type="match status" value="1"/>
</dbReference>
<keyword evidence="4 8" id="KW-0479">Metal-binding</keyword>
<gene>
    <name evidence="9" type="ORF">DIURU_005819</name>
</gene>
<dbReference type="OMA" id="MEVASWF"/>
<dbReference type="PRINTS" id="PR01239">
    <property type="entry name" value="EP450IICYP52"/>
</dbReference>
<keyword evidence="6 8" id="KW-0408">Iron</keyword>
<organism evidence="9 10">
    <name type="scientific">Diutina rugosa</name>
    <name type="common">Yeast</name>
    <name type="synonym">Candida rugosa</name>
    <dbReference type="NCBI Taxonomy" id="5481"/>
    <lineage>
        <taxon>Eukaryota</taxon>
        <taxon>Fungi</taxon>
        <taxon>Dikarya</taxon>
        <taxon>Ascomycota</taxon>
        <taxon>Saccharomycotina</taxon>
        <taxon>Pichiomycetes</taxon>
        <taxon>Debaryomycetaceae</taxon>
        <taxon>Diutina</taxon>
    </lineage>
</organism>
<dbReference type="InterPro" id="IPR047146">
    <property type="entry name" value="Cyt_P450_E_CYP52_fungi"/>
</dbReference>
<dbReference type="Pfam" id="PF00067">
    <property type="entry name" value="p450"/>
    <property type="match status" value="1"/>
</dbReference>
<evidence type="ECO:0008006" key="11">
    <source>
        <dbReference type="Google" id="ProtNLM"/>
    </source>
</evidence>
<evidence type="ECO:0000256" key="5">
    <source>
        <dbReference type="ARBA" id="ARBA00023002"/>
    </source>
</evidence>
<keyword evidence="3 8" id="KW-0349">Heme</keyword>
<dbReference type="PRINTS" id="PR00385">
    <property type="entry name" value="P450"/>
</dbReference>
<keyword evidence="10" id="KW-1185">Reference proteome</keyword>
<dbReference type="InterPro" id="IPR036396">
    <property type="entry name" value="Cyt_P450_sf"/>
</dbReference>
<evidence type="ECO:0000256" key="3">
    <source>
        <dbReference type="ARBA" id="ARBA00022617"/>
    </source>
</evidence>
<evidence type="ECO:0000256" key="1">
    <source>
        <dbReference type="ARBA" id="ARBA00001971"/>
    </source>
</evidence>
<protein>
    <recommendedName>
        <fullName evidence="11">Cytochrome P450</fullName>
    </recommendedName>
</protein>
<dbReference type="PANTHER" id="PTHR24287">
    <property type="entry name" value="P450, PUTATIVE (EUROFUNG)-RELATED"/>
    <property type="match status" value="1"/>
</dbReference>
<dbReference type="GO" id="GO:0005506">
    <property type="term" value="F:iron ion binding"/>
    <property type="evidence" value="ECO:0007669"/>
    <property type="project" value="InterPro"/>
</dbReference>
<comment type="similarity">
    <text evidence="2">Belongs to the cytochrome P450 family.</text>
</comment>
<comment type="caution">
    <text evidence="9">The sequence shown here is derived from an EMBL/GenBank/DDBJ whole genome shotgun (WGS) entry which is preliminary data.</text>
</comment>
<evidence type="ECO:0000256" key="2">
    <source>
        <dbReference type="ARBA" id="ARBA00010617"/>
    </source>
</evidence>
<dbReference type="Gene3D" id="1.10.630.10">
    <property type="entry name" value="Cytochrome P450"/>
    <property type="match status" value="1"/>
</dbReference>
<dbReference type="RefSeq" id="XP_034009426.1">
    <property type="nucleotide sequence ID" value="XM_034158843.1"/>
</dbReference>
<accession>A0A642UEN1</accession>
<dbReference type="GO" id="GO:0020037">
    <property type="term" value="F:heme binding"/>
    <property type="evidence" value="ECO:0007669"/>
    <property type="project" value="InterPro"/>
</dbReference>
<sequence length="512" mass="59430">MLNDYFPSWPWYYWAVGYVVLRVLYTRVHEARLRKKFNASKPTNDNRDPTGGIITALVMILARIKGKNPIEAMRFQFEHLPNPKVHTFKVLMYGKPSFITKDAENIKAVLATQFSDFDIGNRHGILSPLLGDGIFTSEGMHWKHSRATLRPQFARDQVGEVSLFERHSQKFLALVRKANGETIDINNMLYQFTIDVATEFLFGESIGALDDASGSSASVFNADFKDVQDMMSRRSQAQRFYWVWDSPSFRKKIRFLHDYAERYVDKALATSPEELEERSKDRYTFLYELVKVTRDRKMLRDQLFNILLAGRNTTSLFLTFFFYEMSRRPDLCDIVRTEVRGLYGEKDDPRLDEITFESLKQTKMLKACLDETLRLYPLVSTNFRAAIKDTTLPRGGGKDGTDPIVVEKGATVIFSTILNHRNQDFWGKDAEEFRPQRWFEDKFKRPGWNYMPFLGGPRICLGQQMALTEAAYLVTRLFQEFDNLESCNTEYPPKLIVHTTIKPSQGCKVKIW</sequence>
<dbReference type="PRINTS" id="PR00464">
    <property type="entry name" value="EP450II"/>
</dbReference>
<dbReference type="VEuPathDB" id="FungiDB:DIURU_005819"/>
<dbReference type="InterPro" id="IPR002974">
    <property type="entry name" value="Cyt_P450_E_CYP52_ascomycetes"/>
</dbReference>
<dbReference type="GO" id="GO:0016712">
    <property type="term" value="F:oxidoreductase activity, acting on paired donors, with incorporation or reduction of molecular oxygen, reduced flavin or flavoprotein as one donor, and incorporation of one atom of oxygen"/>
    <property type="evidence" value="ECO:0007669"/>
    <property type="project" value="InterPro"/>
</dbReference>
<dbReference type="InterPro" id="IPR002402">
    <property type="entry name" value="Cyt_P450_E_grp-II"/>
</dbReference>
<evidence type="ECO:0000313" key="9">
    <source>
        <dbReference type="EMBL" id="KAA8896447.1"/>
    </source>
</evidence>
<evidence type="ECO:0000256" key="8">
    <source>
        <dbReference type="PIRSR" id="PIRSR602402-1"/>
    </source>
</evidence>
<keyword evidence="5" id="KW-0560">Oxidoreductase</keyword>
<name>A0A642UEN1_DIURU</name>
<evidence type="ECO:0000256" key="7">
    <source>
        <dbReference type="ARBA" id="ARBA00023033"/>
    </source>
</evidence>
<reference evidence="9 10" key="1">
    <citation type="submission" date="2019-07" db="EMBL/GenBank/DDBJ databases">
        <title>Genome assembly of two rare yeast pathogens: Diutina rugosa and Trichomonascus ciferrii.</title>
        <authorList>
            <person name="Mixao V."/>
            <person name="Saus E."/>
            <person name="Hansen A."/>
            <person name="Lass-Flor C."/>
            <person name="Gabaldon T."/>
        </authorList>
    </citation>
    <scope>NUCLEOTIDE SEQUENCE [LARGE SCALE GENOMIC DNA]</scope>
    <source>
        <strain evidence="9 10">CBS 613</strain>
    </source>
</reference>
<feature type="binding site" description="axial binding residue" evidence="8">
    <location>
        <position position="460"/>
    </location>
    <ligand>
        <name>heme</name>
        <dbReference type="ChEBI" id="CHEBI:30413"/>
    </ligand>
    <ligandPart>
        <name>Fe</name>
        <dbReference type="ChEBI" id="CHEBI:18248"/>
    </ligandPart>
</feature>
<dbReference type="GeneID" id="54784470"/>
<proteinExistence type="inferred from homology"/>
<dbReference type="OrthoDB" id="1470350at2759"/>
<dbReference type="SUPFAM" id="SSF48264">
    <property type="entry name" value="Cytochrome P450"/>
    <property type="match status" value="1"/>
</dbReference>
<comment type="cofactor">
    <cofactor evidence="1 8">
        <name>heme</name>
        <dbReference type="ChEBI" id="CHEBI:30413"/>
    </cofactor>
</comment>
<evidence type="ECO:0000256" key="6">
    <source>
        <dbReference type="ARBA" id="ARBA00023004"/>
    </source>
</evidence>
<evidence type="ECO:0000256" key="4">
    <source>
        <dbReference type="ARBA" id="ARBA00022723"/>
    </source>
</evidence>
<evidence type="ECO:0000313" key="10">
    <source>
        <dbReference type="Proteomes" id="UP000449547"/>
    </source>
</evidence>
<dbReference type="EMBL" id="SWFT01000165">
    <property type="protein sequence ID" value="KAA8896447.1"/>
    <property type="molecule type" value="Genomic_DNA"/>
</dbReference>
<dbReference type="InterPro" id="IPR001128">
    <property type="entry name" value="Cyt_P450"/>
</dbReference>
<dbReference type="CDD" id="cd11063">
    <property type="entry name" value="CYP52"/>
    <property type="match status" value="1"/>
</dbReference>